<evidence type="ECO:0000256" key="5">
    <source>
        <dbReference type="SAM" id="SignalP"/>
    </source>
</evidence>
<dbReference type="Proteomes" id="UP000281691">
    <property type="component" value="Unassembled WGS sequence"/>
</dbReference>
<feature type="coiled-coil region" evidence="3">
    <location>
        <begin position="143"/>
        <end position="180"/>
    </location>
</feature>
<feature type="signal peptide" evidence="5">
    <location>
        <begin position="1"/>
        <end position="23"/>
    </location>
</feature>
<dbReference type="GO" id="GO:0050821">
    <property type="term" value="P:protein stabilization"/>
    <property type="evidence" value="ECO:0007669"/>
    <property type="project" value="TreeGrafter"/>
</dbReference>
<dbReference type="RefSeq" id="WP_124210735.1">
    <property type="nucleotide sequence ID" value="NZ_CP016615.1"/>
</dbReference>
<feature type="chain" id="PRO_5018265027" evidence="5">
    <location>
        <begin position="24"/>
        <end position="260"/>
    </location>
</feature>
<dbReference type="SMART" id="SM00935">
    <property type="entry name" value="OmpH"/>
    <property type="match status" value="1"/>
</dbReference>
<dbReference type="GO" id="GO:0051082">
    <property type="term" value="F:unfolded protein binding"/>
    <property type="evidence" value="ECO:0007669"/>
    <property type="project" value="InterPro"/>
</dbReference>
<comment type="caution">
    <text evidence="6">The sequence shown here is derived from an EMBL/GenBank/DDBJ whole genome shotgun (WGS) entry which is preliminary data.</text>
</comment>
<proteinExistence type="inferred from homology"/>
<dbReference type="Pfam" id="PF03938">
    <property type="entry name" value="OmpH"/>
    <property type="match status" value="1"/>
</dbReference>
<reference evidence="6 7" key="1">
    <citation type="submission" date="2018-11" db="EMBL/GenBank/DDBJ databases">
        <title>Genomic Encyclopedia of Type Strains, Phase IV (KMG-IV): sequencing the most valuable type-strain genomes for metagenomic binning, comparative biology and taxonomic classification.</title>
        <authorList>
            <person name="Goeker M."/>
        </authorList>
    </citation>
    <scope>NUCLEOTIDE SEQUENCE [LARGE SCALE GENOMIC DNA]</scope>
    <source>
        <strain evidence="6 7">DSM 27238</strain>
    </source>
</reference>
<keyword evidence="3" id="KW-0175">Coiled coil</keyword>
<sequence>MKNVFKLAAVAAAFTFSANLANADDKIAFADPGYLLQNHPAMVAAAEKIEKTMADARGKFADEEKKLSAEDKALNDEYKKIETDAKKLQQEQSSVEASIKKKIAALEKDAPRLRSKEIQARQTAIQNEQKAFQGKVAAIQKREAAFKKKAETFQKKVAELQAKMQKAAQAENAVDTVEIQKKAVDDINAAIKTVADSKGYTIVLPAAALYVKDENANITEAILAEVKAKQPTVETKPANEKAADTPKIEDAAKSATTEQK</sequence>
<feature type="compositionally biased region" description="Basic and acidic residues" evidence="4">
    <location>
        <begin position="237"/>
        <end position="252"/>
    </location>
</feature>
<evidence type="ECO:0000256" key="1">
    <source>
        <dbReference type="ARBA" id="ARBA00009091"/>
    </source>
</evidence>
<dbReference type="SUPFAM" id="SSF111384">
    <property type="entry name" value="OmpH-like"/>
    <property type="match status" value="2"/>
</dbReference>
<gene>
    <name evidence="6" type="ORF">EDC46_0581</name>
</gene>
<evidence type="ECO:0000313" key="7">
    <source>
        <dbReference type="Proteomes" id="UP000281691"/>
    </source>
</evidence>
<organism evidence="6 7">
    <name type="scientific">Vespertiliibacter pulmonis</name>
    <dbReference type="NCBI Taxonomy" id="1443036"/>
    <lineage>
        <taxon>Bacteria</taxon>
        <taxon>Pseudomonadati</taxon>
        <taxon>Pseudomonadota</taxon>
        <taxon>Gammaproteobacteria</taxon>
        <taxon>Pasteurellales</taxon>
        <taxon>Pasteurellaceae</taxon>
        <taxon>Vespertiliibacter</taxon>
    </lineage>
</organism>
<accession>A0A3N4VT25</accession>
<feature type="region of interest" description="Disordered" evidence="4">
    <location>
        <begin position="229"/>
        <end position="260"/>
    </location>
</feature>
<dbReference type="PANTHER" id="PTHR35089">
    <property type="entry name" value="CHAPERONE PROTEIN SKP"/>
    <property type="match status" value="1"/>
</dbReference>
<dbReference type="GO" id="GO:0005829">
    <property type="term" value="C:cytosol"/>
    <property type="evidence" value="ECO:0007669"/>
    <property type="project" value="TreeGrafter"/>
</dbReference>
<evidence type="ECO:0000256" key="2">
    <source>
        <dbReference type="ARBA" id="ARBA00022729"/>
    </source>
</evidence>
<keyword evidence="7" id="KW-1185">Reference proteome</keyword>
<feature type="coiled-coil region" evidence="3">
    <location>
        <begin position="46"/>
        <end position="98"/>
    </location>
</feature>
<dbReference type="EMBL" id="RKQP01000001">
    <property type="protein sequence ID" value="RPE86188.1"/>
    <property type="molecule type" value="Genomic_DNA"/>
</dbReference>
<dbReference type="Gene3D" id="3.30.910.20">
    <property type="entry name" value="Skp domain"/>
    <property type="match status" value="2"/>
</dbReference>
<dbReference type="InterPro" id="IPR024930">
    <property type="entry name" value="Skp_dom_sf"/>
</dbReference>
<name>A0A3N4VT25_9PAST</name>
<protein>
    <submittedName>
        <fullName evidence="6">Periplasmic chaperone for outer membrane proteins Skp</fullName>
    </submittedName>
</protein>
<dbReference type="AlphaFoldDB" id="A0A3N4VT25"/>
<dbReference type="OrthoDB" id="5675854at2"/>
<evidence type="ECO:0000256" key="4">
    <source>
        <dbReference type="SAM" id="MobiDB-lite"/>
    </source>
</evidence>
<comment type="similarity">
    <text evidence="1">Belongs to the Skp family.</text>
</comment>
<dbReference type="PANTHER" id="PTHR35089:SF1">
    <property type="entry name" value="CHAPERONE PROTEIN SKP"/>
    <property type="match status" value="1"/>
</dbReference>
<evidence type="ECO:0000313" key="6">
    <source>
        <dbReference type="EMBL" id="RPE86188.1"/>
    </source>
</evidence>
<dbReference type="InterPro" id="IPR005632">
    <property type="entry name" value="Chaperone_Skp"/>
</dbReference>
<evidence type="ECO:0000256" key="3">
    <source>
        <dbReference type="SAM" id="Coils"/>
    </source>
</evidence>
<keyword evidence="2 5" id="KW-0732">Signal</keyword>